<sequence length="128" mass="14239">MEDILKQILSELKVIKTDVGGLKADVNSMKTDVGGLKTDVNSMKTDVGGLKTDVNSLKSDVGELKVGQARLEGGQQRLEVGQKKLEQNLIESLGTYTEKITEHHDDKTEALNKRVYRVESEIERLSRQ</sequence>
<dbReference type="RefSeq" id="WP_119549274.1">
    <property type="nucleotide sequence ID" value="NZ_QXIR01000041.1"/>
</dbReference>
<dbReference type="SUPFAM" id="SSF58100">
    <property type="entry name" value="Bacterial hemolysins"/>
    <property type="match status" value="1"/>
</dbReference>
<dbReference type="Proteomes" id="UP000265801">
    <property type="component" value="Unassembled WGS sequence"/>
</dbReference>
<organism evidence="1 2">
    <name type="scientific">Bacillus salacetis</name>
    <dbReference type="NCBI Taxonomy" id="2315464"/>
    <lineage>
        <taxon>Bacteria</taxon>
        <taxon>Bacillati</taxon>
        <taxon>Bacillota</taxon>
        <taxon>Bacilli</taxon>
        <taxon>Bacillales</taxon>
        <taxon>Bacillaceae</taxon>
        <taxon>Bacillus</taxon>
    </lineage>
</organism>
<evidence type="ECO:0000313" key="1">
    <source>
        <dbReference type="EMBL" id="RIW28660.1"/>
    </source>
</evidence>
<gene>
    <name evidence="1" type="ORF">D3H55_21020</name>
</gene>
<comment type="caution">
    <text evidence="1">The sequence shown here is derived from an EMBL/GenBank/DDBJ whole genome shotgun (WGS) entry which is preliminary data.</text>
</comment>
<dbReference type="OrthoDB" id="2680327at2"/>
<accession>A0A3A1QNP8</accession>
<proteinExistence type="predicted"/>
<reference evidence="1 2" key="1">
    <citation type="submission" date="2018-09" db="EMBL/GenBank/DDBJ databases">
        <title>Bacillus saliacetes sp. nov., isolated from Thai shrimp paste (Ka-pi).</title>
        <authorList>
            <person name="Daroonpunt R."/>
            <person name="Tanasupawat S."/>
            <person name="Yiamsombut S."/>
        </authorList>
    </citation>
    <scope>NUCLEOTIDE SEQUENCE [LARGE SCALE GENOMIC DNA]</scope>
    <source>
        <strain evidence="1 2">SKP7-4</strain>
    </source>
</reference>
<name>A0A3A1QNP8_9BACI</name>
<keyword evidence="2" id="KW-1185">Reference proteome</keyword>
<dbReference type="Gene3D" id="1.20.5.190">
    <property type="match status" value="2"/>
</dbReference>
<protein>
    <submittedName>
        <fullName evidence="1">Uncharacterized protein</fullName>
    </submittedName>
</protein>
<evidence type="ECO:0000313" key="2">
    <source>
        <dbReference type="Proteomes" id="UP000265801"/>
    </source>
</evidence>
<dbReference type="EMBL" id="QXIR01000041">
    <property type="protein sequence ID" value="RIW28660.1"/>
    <property type="molecule type" value="Genomic_DNA"/>
</dbReference>
<dbReference type="AlphaFoldDB" id="A0A3A1QNP8"/>